<evidence type="ECO:0000313" key="3">
    <source>
        <dbReference type="Proteomes" id="UP000199533"/>
    </source>
</evidence>
<organism evidence="2 3">
    <name type="scientific">Nitrosomonas aestuarii</name>
    <dbReference type="NCBI Taxonomy" id="52441"/>
    <lineage>
        <taxon>Bacteria</taxon>
        <taxon>Pseudomonadati</taxon>
        <taxon>Pseudomonadota</taxon>
        <taxon>Betaproteobacteria</taxon>
        <taxon>Nitrosomonadales</taxon>
        <taxon>Nitrosomonadaceae</taxon>
        <taxon>Nitrosomonas</taxon>
    </lineage>
</organism>
<accession>A0A1I4B6F5</accession>
<proteinExistence type="predicted"/>
<dbReference type="STRING" id="52441.SAMN05216302_101118"/>
<gene>
    <name evidence="2" type="ORF">SAMN05216302_101118</name>
</gene>
<keyword evidence="3" id="KW-1185">Reference proteome</keyword>
<feature type="transmembrane region" description="Helical" evidence="1">
    <location>
        <begin position="41"/>
        <end position="67"/>
    </location>
</feature>
<keyword evidence="1" id="KW-1133">Transmembrane helix</keyword>
<feature type="transmembrane region" description="Helical" evidence="1">
    <location>
        <begin position="88"/>
        <end position="108"/>
    </location>
</feature>
<evidence type="ECO:0000256" key="1">
    <source>
        <dbReference type="SAM" id="Phobius"/>
    </source>
</evidence>
<reference evidence="3" key="1">
    <citation type="submission" date="2016-10" db="EMBL/GenBank/DDBJ databases">
        <authorList>
            <person name="Varghese N."/>
            <person name="Submissions S."/>
        </authorList>
    </citation>
    <scope>NUCLEOTIDE SEQUENCE [LARGE SCALE GENOMIC DNA]</scope>
    <source>
        <strain evidence="3">Nm69</strain>
    </source>
</reference>
<feature type="transmembrane region" description="Helical" evidence="1">
    <location>
        <begin position="9"/>
        <end position="29"/>
    </location>
</feature>
<protein>
    <submittedName>
        <fullName evidence="2">Uncharacterized protein</fullName>
    </submittedName>
</protein>
<dbReference type="AlphaFoldDB" id="A0A1I4B6F5"/>
<dbReference type="EMBL" id="FOSP01000011">
    <property type="protein sequence ID" value="SFK63456.1"/>
    <property type="molecule type" value="Genomic_DNA"/>
</dbReference>
<keyword evidence="1" id="KW-0472">Membrane</keyword>
<dbReference type="RefSeq" id="WP_090699067.1">
    <property type="nucleotide sequence ID" value="NZ_FOSP01000011.1"/>
</dbReference>
<dbReference type="OrthoDB" id="8550307at2"/>
<evidence type="ECO:0000313" key="2">
    <source>
        <dbReference type="EMBL" id="SFK63456.1"/>
    </source>
</evidence>
<name>A0A1I4B6F5_9PROT</name>
<sequence>MIDLDYKNIFLIHILIGLIYLFSIVKGSMRDPADTDDLSHSLGVVVLISVFAWPYSLVCWIFSWKVWLMPVNELIIKIHLFREEMRGFYLFSLAILLFLNLMFVWYLLVFKE</sequence>
<keyword evidence="1" id="KW-0812">Transmembrane</keyword>
<dbReference type="Proteomes" id="UP000199533">
    <property type="component" value="Unassembled WGS sequence"/>
</dbReference>